<keyword evidence="7 12" id="KW-0648">Protein biosynthesis</keyword>
<dbReference type="EMBL" id="MU858054">
    <property type="protein sequence ID" value="KAK4218262.1"/>
    <property type="molecule type" value="Genomic_DNA"/>
</dbReference>
<keyword evidence="3 12" id="KW-0436">Ligase</keyword>
<dbReference type="Gene3D" id="3.10.290.10">
    <property type="entry name" value="RNA-binding S4 domain"/>
    <property type="match status" value="1"/>
</dbReference>
<feature type="compositionally biased region" description="Acidic residues" evidence="13">
    <location>
        <begin position="622"/>
        <end position="633"/>
    </location>
</feature>
<comment type="catalytic activity">
    <reaction evidence="11 12">
        <text>tRNA(Tyr) + L-tyrosine + ATP = L-tyrosyl-tRNA(Tyr) + AMP + diphosphate + H(+)</text>
        <dbReference type="Rhea" id="RHEA:10220"/>
        <dbReference type="Rhea" id="RHEA-COMP:9706"/>
        <dbReference type="Rhea" id="RHEA-COMP:9707"/>
        <dbReference type="ChEBI" id="CHEBI:15378"/>
        <dbReference type="ChEBI" id="CHEBI:30616"/>
        <dbReference type="ChEBI" id="CHEBI:33019"/>
        <dbReference type="ChEBI" id="CHEBI:58315"/>
        <dbReference type="ChEBI" id="CHEBI:78442"/>
        <dbReference type="ChEBI" id="CHEBI:78536"/>
        <dbReference type="ChEBI" id="CHEBI:456215"/>
        <dbReference type="EC" id="6.1.1.1"/>
    </reaction>
</comment>
<keyword evidence="9" id="KW-0496">Mitochondrion</keyword>
<name>A0AAN6YL93_9PEZI</name>
<dbReference type="SUPFAM" id="SSF52374">
    <property type="entry name" value="Nucleotidylyl transferase"/>
    <property type="match status" value="1"/>
</dbReference>
<dbReference type="InterPro" id="IPR002307">
    <property type="entry name" value="Tyr-tRNA-ligase"/>
</dbReference>
<comment type="subcellular location">
    <subcellularLocation>
        <location evidence="1">Mitochondrion matrix</location>
    </subcellularLocation>
</comment>
<evidence type="ECO:0000256" key="5">
    <source>
        <dbReference type="ARBA" id="ARBA00022741"/>
    </source>
</evidence>
<dbReference type="PRINTS" id="PR01040">
    <property type="entry name" value="TRNASYNTHTYR"/>
</dbReference>
<dbReference type="InterPro" id="IPR032005">
    <property type="entry name" value="TyrRSs_C"/>
</dbReference>
<dbReference type="GO" id="GO:0005759">
    <property type="term" value="C:mitochondrial matrix"/>
    <property type="evidence" value="ECO:0007669"/>
    <property type="project" value="UniProtKB-SubCell"/>
</dbReference>
<keyword evidence="8" id="KW-0809">Transit peptide</keyword>
<dbReference type="PANTHER" id="PTHR11766">
    <property type="entry name" value="TYROSYL-TRNA SYNTHETASE"/>
    <property type="match status" value="1"/>
</dbReference>
<evidence type="ECO:0000256" key="1">
    <source>
        <dbReference type="ARBA" id="ARBA00004305"/>
    </source>
</evidence>
<dbReference type="InterPro" id="IPR036986">
    <property type="entry name" value="S4_RNA-bd_sf"/>
</dbReference>
<reference evidence="15" key="1">
    <citation type="journal article" date="2023" name="Mol. Phylogenet. Evol.">
        <title>Genome-scale phylogeny and comparative genomics of the fungal order Sordariales.</title>
        <authorList>
            <person name="Hensen N."/>
            <person name="Bonometti L."/>
            <person name="Westerberg I."/>
            <person name="Brannstrom I.O."/>
            <person name="Guillou S."/>
            <person name="Cros-Aarteil S."/>
            <person name="Calhoun S."/>
            <person name="Haridas S."/>
            <person name="Kuo A."/>
            <person name="Mondo S."/>
            <person name="Pangilinan J."/>
            <person name="Riley R."/>
            <person name="LaButti K."/>
            <person name="Andreopoulos B."/>
            <person name="Lipzen A."/>
            <person name="Chen C."/>
            <person name="Yan M."/>
            <person name="Daum C."/>
            <person name="Ng V."/>
            <person name="Clum A."/>
            <person name="Steindorff A."/>
            <person name="Ohm R.A."/>
            <person name="Martin F."/>
            <person name="Silar P."/>
            <person name="Natvig D.O."/>
            <person name="Lalanne C."/>
            <person name="Gautier V."/>
            <person name="Ament-Velasquez S.L."/>
            <person name="Kruys A."/>
            <person name="Hutchinson M.I."/>
            <person name="Powell A.J."/>
            <person name="Barry K."/>
            <person name="Miller A.N."/>
            <person name="Grigoriev I.V."/>
            <person name="Debuchy R."/>
            <person name="Gladieux P."/>
            <person name="Hiltunen Thoren M."/>
            <person name="Johannesson H."/>
        </authorList>
    </citation>
    <scope>NUCLEOTIDE SEQUENCE</scope>
    <source>
        <strain evidence="15">PSN293</strain>
    </source>
</reference>
<dbReference type="GO" id="GO:0005829">
    <property type="term" value="C:cytosol"/>
    <property type="evidence" value="ECO:0007669"/>
    <property type="project" value="TreeGrafter"/>
</dbReference>
<evidence type="ECO:0000259" key="14">
    <source>
        <dbReference type="Pfam" id="PF16714"/>
    </source>
</evidence>
<dbReference type="InterPro" id="IPR014729">
    <property type="entry name" value="Rossmann-like_a/b/a_fold"/>
</dbReference>
<dbReference type="NCBIfam" id="TIGR00234">
    <property type="entry name" value="tyrS"/>
    <property type="match status" value="1"/>
</dbReference>
<feature type="domain" description="Tyrosyl-tRNA synthetase C-terminal" evidence="14">
    <location>
        <begin position="465"/>
        <end position="586"/>
    </location>
</feature>
<evidence type="ECO:0000256" key="11">
    <source>
        <dbReference type="ARBA" id="ARBA00048248"/>
    </source>
</evidence>
<evidence type="ECO:0000256" key="10">
    <source>
        <dbReference type="ARBA" id="ARBA00023146"/>
    </source>
</evidence>
<evidence type="ECO:0000256" key="13">
    <source>
        <dbReference type="SAM" id="MobiDB-lite"/>
    </source>
</evidence>
<feature type="region of interest" description="Disordered" evidence="13">
    <location>
        <begin position="617"/>
        <end position="642"/>
    </location>
</feature>
<proteinExistence type="inferred from homology"/>
<dbReference type="Pfam" id="PF00579">
    <property type="entry name" value="tRNA-synt_1b"/>
    <property type="match status" value="1"/>
</dbReference>
<gene>
    <name evidence="15" type="ORF">QBC37DRAFT_383770</name>
</gene>
<organism evidence="15 16">
    <name type="scientific">Rhypophila decipiens</name>
    <dbReference type="NCBI Taxonomy" id="261697"/>
    <lineage>
        <taxon>Eukaryota</taxon>
        <taxon>Fungi</taxon>
        <taxon>Dikarya</taxon>
        <taxon>Ascomycota</taxon>
        <taxon>Pezizomycotina</taxon>
        <taxon>Sordariomycetes</taxon>
        <taxon>Sordariomycetidae</taxon>
        <taxon>Sordariales</taxon>
        <taxon>Naviculisporaceae</taxon>
        <taxon>Rhypophila</taxon>
    </lineage>
</organism>
<evidence type="ECO:0000256" key="8">
    <source>
        <dbReference type="ARBA" id="ARBA00022946"/>
    </source>
</evidence>
<keyword evidence="10 12" id="KW-0030">Aminoacyl-tRNA synthetase</keyword>
<evidence type="ECO:0000256" key="7">
    <source>
        <dbReference type="ARBA" id="ARBA00022917"/>
    </source>
</evidence>
<dbReference type="AlphaFoldDB" id="A0AAN6YL93"/>
<dbReference type="GO" id="GO:0004831">
    <property type="term" value="F:tyrosine-tRNA ligase activity"/>
    <property type="evidence" value="ECO:0007669"/>
    <property type="project" value="UniProtKB-EC"/>
</dbReference>
<dbReference type="GO" id="GO:0006437">
    <property type="term" value="P:tyrosyl-tRNA aminoacylation"/>
    <property type="evidence" value="ECO:0007669"/>
    <property type="project" value="InterPro"/>
</dbReference>
<dbReference type="GO" id="GO:0005524">
    <property type="term" value="F:ATP binding"/>
    <property type="evidence" value="ECO:0007669"/>
    <property type="project" value="UniProtKB-KW"/>
</dbReference>
<dbReference type="FunFam" id="3.40.50.620:FF:000227">
    <property type="entry name" value="Tyrosine--tRNA ligase"/>
    <property type="match status" value="1"/>
</dbReference>
<evidence type="ECO:0000256" key="12">
    <source>
        <dbReference type="RuleBase" id="RU361234"/>
    </source>
</evidence>
<keyword evidence="16" id="KW-1185">Reference proteome</keyword>
<evidence type="ECO:0000256" key="4">
    <source>
        <dbReference type="ARBA" id="ARBA00022664"/>
    </source>
</evidence>
<accession>A0AAN6YL93</accession>
<dbReference type="EC" id="6.1.1.1" evidence="12"/>
<evidence type="ECO:0000256" key="9">
    <source>
        <dbReference type="ARBA" id="ARBA00023128"/>
    </source>
</evidence>
<dbReference type="Gene3D" id="1.10.240.10">
    <property type="entry name" value="Tyrosyl-Transfer RNA Synthetase"/>
    <property type="match status" value="1"/>
</dbReference>
<dbReference type="FunFam" id="1.10.240.10:FF:000001">
    <property type="entry name" value="Tyrosine--tRNA ligase"/>
    <property type="match status" value="1"/>
</dbReference>
<keyword evidence="5 12" id="KW-0547">Nucleotide-binding</keyword>
<sequence>MIQQRLANMRLGPLPTLLSSRSSICPGCRTLLSPNRINVRNLGQFTKSKSIKYLEKLQKAEIKWQERAQGISDGKLQNPWDLLEERGYVKDTAGTKDTLRELMRTKRIAAYVGIDPTASSLHVGHLLPLMPLFWMYMHGYGAYTLLGGSTAKIGDPSGRLKSRERTARGDQTMYTTKMHYQLKKLWENVEIQARRYGYQKEWEWRRGIKNNNAWWNKQPLLEILRRVGTSMRVGEMLSRDTVKEKMTKGDGVSFAEFTYPIMQGWDWFELFRTLGVQMQIGGSDQYGNIISGIDVIKAARASEPDPANALPQDDKFDDPVGFTVPLLTDSSGAKFGKSAGNAVWLDQFDTPIYDLYGYFVRRSDEEVEKLLKLFTFVPTNVIKEVMEKHVDDPSARHAQHLLAYETVTLIHGEQKAKEAQAEHKAMHGKIVLPVRTGVDPAVPRPPSDPLEPEDEYKMVEGHPTTLNNAPRIDMKLPRSVIMQKSIARLLFITGMASSTSEGHRLARQSAVYVGAMPGQTKGEVRKMDDGAVTFTPVKLWFPQDTAKYLIDDKYLLLRRGKHHIRIIEAVSDEEYLKLGLTYPGMPGSGKIRQLREQLKKLREGMAVDRETMMKELAQEPKEEAEEEVPEEGEFTLKFPEEKTEHVRRLEDLIEKEWQKREGKPGE</sequence>
<comment type="similarity">
    <text evidence="2 12">Belongs to the class-I aminoacyl-tRNA synthetase family.</text>
</comment>
<evidence type="ECO:0000313" key="16">
    <source>
        <dbReference type="Proteomes" id="UP001301769"/>
    </source>
</evidence>
<dbReference type="GO" id="GO:0006397">
    <property type="term" value="P:mRNA processing"/>
    <property type="evidence" value="ECO:0007669"/>
    <property type="project" value="UniProtKB-KW"/>
</dbReference>
<evidence type="ECO:0000313" key="15">
    <source>
        <dbReference type="EMBL" id="KAK4218262.1"/>
    </source>
</evidence>
<dbReference type="InterPro" id="IPR002305">
    <property type="entry name" value="aa-tRNA-synth_Ic"/>
</dbReference>
<protein>
    <recommendedName>
        <fullName evidence="12">Tyrosine--tRNA ligase</fullName>
        <ecNumber evidence="12">6.1.1.1</ecNumber>
    </recommendedName>
    <alternativeName>
        <fullName evidence="12">Tyrosyl-tRNA synthetase</fullName>
    </alternativeName>
</protein>
<keyword evidence="6 12" id="KW-0067">ATP-binding</keyword>
<dbReference type="CDD" id="cd00805">
    <property type="entry name" value="TyrRS_core"/>
    <property type="match status" value="1"/>
</dbReference>
<keyword evidence="4" id="KW-0507">mRNA processing</keyword>
<dbReference type="Pfam" id="PF16714">
    <property type="entry name" value="TyrRSs_C"/>
    <property type="match status" value="1"/>
</dbReference>
<dbReference type="Gene3D" id="3.40.50.620">
    <property type="entry name" value="HUPs"/>
    <property type="match status" value="1"/>
</dbReference>
<evidence type="ECO:0000256" key="2">
    <source>
        <dbReference type="ARBA" id="ARBA00005594"/>
    </source>
</evidence>
<reference evidence="15" key="2">
    <citation type="submission" date="2023-05" db="EMBL/GenBank/DDBJ databases">
        <authorList>
            <consortium name="Lawrence Berkeley National Laboratory"/>
            <person name="Steindorff A."/>
            <person name="Hensen N."/>
            <person name="Bonometti L."/>
            <person name="Westerberg I."/>
            <person name="Brannstrom I.O."/>
            <person name="Guillou S."/>
            <person name="Cros-Aarteil S."/>
            <person name="Calhoun S."/>
            <person name="Haridas S."/>
            <person name="Kuo A."/>
            <person name="Mondo S."/>
            <person name="Pangilinan J."/>
            <person name="Riley R."/>
            <person name="Labutti K."/>
            <person name="Andreopoulos B."/>
            <person name="Lipzen A."/>
            <person name="Chen C."/>
            <person name="Yanf M."/>
            <person name="Daum C."/>
            <person name="Ng V."/>
            <person name="Clum A."/>
            <person name="Ohm R."/>
            <person name="Martin F."/>
            <person name="Silar P."/>
            <person name="Natvig D."/>
            <person name="Lalanne C."/>
            <person name="Gautier V."/>
            <person name="Ament-Velasquez S.L."/>
            <person name="Kruys A."/>
            <person name="Hutchinson M.I."/>
            <person name="Powell A.J."/>
            <person name="Barry K."/>
            <person name="Miller A.N."/>
            <person name="Grigoriev I.V."/>
            <person name="Debuchy R."/>
            <person name="Gladieux P."/>
            <person name="Thoren M.H."/>
            <person name="Johannesson H."/>
        </authorList>
    </citation>
    <scope>NUCLEOTIDE SEQUENCE</scope>
    <source>
        <strain evidence="15">PSN293</strain>
    </source>
</reference>
<dbReference type="InterPro" id="IPR024088">
    <property type="entry name" value="Tyr-tRNA-ligase_bac-type"/>
</dbReference>
<evidence type="ECO:0000256" key="6">
    <source>
        <dbReference type="ARBA" id="ARBA00022840"/>
    </source>
</evidence>
<dbReference type="PANTHER" id="PTHR11766:SF0">
    <property type="entry name" value="TYROSINE--TRNA LIGASE, MITOCHONDRIAL"/>
    <property type="match status" value="1"/>
</dbReference>
<comment type="caution">
    <text evidence="15">The sequence shown here is derived from an EMBL/GenBank/DDBJ whole genome shotgun (WGS) entry which is preliminary data.</text>
</comment>
<dbReference type="Proteomes" id="UP001301769">
    <property type="component" value="Unassembled WGS sequence"/>
</dbReference>
<evidence type="ECO:0000256" key="3">
    <source>
        <dbReference type="ARBA" id="ARBA00022598"/>
    </source>
</evidence>
<dbReference type="GO" id="GO:0003723">
    <property type="term" value="F:RNA binding"/>
    <property type="evidence" value="ECO:0007669"/>
    <property type="project" value="InterPro"/>
</dbReference>